<name>A0A6V7QHD4_ANACO</name>
<dbReference type="PANTHER" id="PTHR47042:SF4">
    <property type="entry name" value="OS02G0313700 PROTEIN"/>
    <property type="match status" value="1"/>
</dbReference>
<evidence type="ECO:0000313" key="2">
    <source>
        <dbReference type="EMBL" id="CAD1842553.1"/>
    </source>
</evidence>
<dbReference type="PANTHER" id="PTHR47042">
    <property type="entry name" value="C2 DOMAIN-CONTAINING PROTEIN-LIKE"/>
    <property type="match status" value="1"/>
</dbReference>
<dbReference type="Gene3D" id="2.60.40.150">
    <property type="entry name" value="C2 domain"/>
    <property type="match status" value="1"/>
</dbReference>
<feature type="transmembrane region" description="Helical" evidence="1">
    <location>
        <begin position="7"/>
        <end position="24"/>
    </location>
</feature>
<gene>
    <name evidence="2" type="ORF">CB5_LOCUS25764</name>
</gene>
<dbReference type="InterPro" id="IPR052847">
    <property type="entry name" value="Ext_Synaptotagmin/KAHRP-like"/>
</dbReference>
<dbReference type="SUPFAM" id="SSF49562">
    <property type="entry name" value="C2 domain (Calcium/lipid-binding domain, CaLB)"/>
    <property type="match status" value="1"/>
</dbReference>
<organism evidence="2">
    <name type="scientific">Ananas comosus var. bracteatus</name>
    <name type="common">red pineapple</name>
    <dbReference type="NCBI Taxonomy" id="296719"/>
    <lineage>
        <taxon>Eukaryota</taxon>
        <taxon>Viridiplantae</taxon>
        <taxon>Streptophyta</taxon>
        <taxon>Embryophyta</taxon>
        <taxon>Tracheophyta</taxon>
        <taxon>Spermatophyta</taxon>
        <taxon>Magnoliopsida</taxon>
        <taxon>Liliopsida</taxon>
        <taxon>Poales</taxon>
        <taxon>Bromeliaceae</taxon>
        <taxon>Bromelioideae</taxon>
        <taxon>Ananas</taxon>
    </lineage>
</organism>
<keyword evidence="1" id="KW-0472">Membrane</keyword>
<accession>A0A6V7QHD4</accession>
<protein>
    <recommendedName>
        <fullName evidence="3">C2 domain-containing protein</fullName>
    </recommendedName>
</protein>
<evidence type="ECO:0000256" key="1">
    <source>
        <dbReference type="SAM" id="Phobius"/>
    </source>
</evidence>
<sequence length="311" mass="35796">MDIIEISITYIGIVLTALWIAVRLGWSHPLLFFMAFVYLCKVNERYIMKLRRRLQYEERRSASQRRLLSDAETVRWLNYAVKKIWPICMEQLASQQFLLPIIPWFLDKFKPWTARKAVMQHLYLGRIHLCSPVLELGINFASAEDMSAILAVQLHQMIGFGMTTNLHITGMLSKESFFNIGHFLGVSEYAFVEPPYFQMTIKPVFSYGLDVSELPGISGGYAFIFLVMQDKLLDIAFGQTLVEVSSLIFICFLLEYWMMFTIDEKPSVAFVKVEILEGADMKPSDLNGLADPYVKGQLGQCTFQTKIQQKH</sequence>
<keyword evidence="1" id="KW-0812">Transmembrane</keyword>
<proteinExistence type="predicted"/>
<evidence type="ECO:0008006" key="3">
    <source>
        <dbReference type="Google" id="ProtNLM"/>
    </source>
</evidence>
<dbReference type="InterPro" id="IPR035892">
    <property type="entry name" value="C2_domain_sf"/>
</dbReference>
<dbReference type="EMBL" id="LR862136">
    <property type="protein sequence ID" value="CAD1842553.1"/>
    <property type="molecule type" value="Genomic_DNA"/>
</dbReference>
<keyword evidence="1" id="KW-1133">Transmembrane helix</keyword>
<reference evidence="2" key="1">
    <citation type="submission" date="2020-07" db="EMBL/GenBank/DDBJ databases">
        <authorList>
            <person name="Lin J."/>
        </authorList>
    </citation>
    <scope>NUCLEOTIDE SEQUENCE</scope>
</reference>
<dbReference type="AlphaFoldDB" id="A0A6V7QHD4"/>
<feature type="transmembrane region" description="Helical" evidence="1">
    <location>
        <begin position="235"/>
        <end position="257"/>
    </location>
</feature>